<dbReference type="Proteomes" id="UP000051679">
    <property type="component" value="Unassembled WGS sequence"/>
</dbReference>
<reference evidence="1 2" key="1">
    <citation type="journal article" date="2015" name="Genome Announc.">
        <title>Expanding the biotechnology potential of lactobacilli through comparative genomics of 213 strains and associated genera.</title>
        <authorList>
            <person name="Sun Z."/>
            <person name="Harris H.M."/>
            <person name="McCann A."/>
            <person name="Guo C."/>
            <person name="Argimon S."/>
            <person name="Zhang W."/>
            <person name="Yang X."/>
            <person name="Jeffery I.B."/>
            <person name="Cooney J.C."/>
            <person name="Kagawa T.F."/>
            <person name="Liu W."/>
            <person name="Song Y."/>
            <person name="Salvetti E."/>
            <person name="Wrobel A."/>
            <person name="Rasinkangas P."/>
            <person name="Parkhill J."/>
            <person name="Rea M.C."/>
            <person name="O'Sullivan O."/>
            <person name="Ritari J."/>
            <person name="Douillard F.P."/>
            <person name="Paul Ross R."/>
            <person name="Yang R."/>
            <person name="Briner A.E."/>
            <person name="Felis G.E."/>
            <person name="de Vos W.M."/>
            <person name="Barrangou R."/>
            <person name="Klaenhammer T.R."/>
            <person name="Caufield P.W."/>
            <person name="Cui Y."/>
            <person name="Zhang H."/>
            <person name="O'Toole P.W."/>
        </authorList>
    </citation>
    <scope>NUCLEOTIDE SEQUENCE [LARGE SCALE GENOMIC DNA]</scope>
    <source>
        <strain evidence="1 2">DSM 20505</strain>
    </source>
</reference>
<protein>
    <recommendedName>
        <fullName evidence="3">Bacteriocin immunity protein</fullName>
    </recommendedName>
</protein>
<evidence type="ECO:0008006" key="3">
    <source>
        <dbReference type="Google" id="ProtNLM"/>
    </source>
</evidence>
<dbReference type="PATRIC" id="fig|1291052.5.peg.259"/>
<dbReference type="InterPro" id="IPR015046">
    <property type="entry name" value="LciA_Immunity-like"/>
</dbReference>
<dbReference type="Pfam" id="PF08951">
    <property type="entry name" value="EntA_Immun"/>
    <property type="match status" value="1"/>
</dbReference>
<dbReference type="AlphaFoldDB" id="A0A0R1ZHS3"/>
<organism evidence="1 2">
    <name type="scientific">Lacticaseibacillus sharpeae JCM 1186 = DSM 20505</name>
    <dbReference type="NCBI Taxonomy" id="1291052"/>
    <lineage>
        <taxon>Bacteria</taxon>
        <taxon>Bacillati</taxon>
        <taxon>Bacillota</taxon>
        <taxon>Bacilli</taxon>
        <taxon>Lactobacillales</taxon>
        <taxon>Lactobacillaceae</taxon>
        <taxon>Lacticaseibacillus</taxon>
    </lineage>
</organism>
<dbReference type="EMBL" id="AYYO01000055">
    <property type="protein sequence ID" value="KRM54446.1"/>
    <property type="molecule type" value="Genomic_DNA"/>
</dbReference>
<evidence type="ECO:0000313" key="2">
    <source>
        <dbReference type="Proteomes" id="UP000051679"/>
    </source>
</evidence>
<gene>
    <name evidence="1" type="ORF">FC18_GL000250</name>
</gene>
<evidence type="ECO:0000313" key="1">
    <source>
        <dbReference type="EMBL" id="KRM54446.1"/>
    </source>
</evidence>
<keyword evidence="2" id="KW-1185">Reference proteome</keyword>
<proteinExistence type="predicted"/>
<name>A0A0R1ZHS3_9LACO</name>
<dbReference type="STRING" id="1291052.FC18_GL000250"/>
<sequence length="100" mass="10618">MDIGGVIMTQLNADNLAVRVHALLADDAVPTNEREMLAAAEAELAKGTNTDRVVRKLSSQLGGLAMQQKLSKHTLSFFNELGQVQTGVSKRGTGLSQLGI</sequence>
<comment type="caution">
    <text evidence="1">The sequence shown here is derived from an EMBL/GenBank/DDBJ whole genome shotgun (WGS) entry which is preliminary data.</text>
</comment>
<accession>A0A0R1ZHS3</accession>
<dbReference type="GO" id="GO:0030153">
    <property type="term" value="P:bacteriocin immunity"/>
    <property type="evidence" value="ECO:0007669"/>
    <property type="project" value="InterPro"/>
</dbReference>